<comment type="similarity">
    <text evidence="1">Belongs to the thioredoxin family.</text>
</comment>
<dbReference type="InterPro" id="IPR036249">
    <property type="entry name" value="Thioredoxin-like_sf"/>
</dbReference>
<organism evidence="8 9">
    <name type="scientific">Metabacillus litoralis</name>
    <dbReference type="NCBI Taxonomy" id="152268"/>
    <lineage>
        <taxon>Bacteria</taxon>
        <taxon>Bacillati</taxon>
        <taxon>Bacillota</taxon>
        <taxon>Bacilli</taxon>
        <taxon>Bacillales</taxon>
        <taxon>Bacillaceae</taxon>
        <taxon>Metabacillus</taxon>
    </lineage>
</organism>
<evidence type="ECO:0000256" key="1">
    <source>
        <dbReference type="ARBA" id="ARBA00008987"/>
    </source>
</evidence>
<evidence type="ECO:0000256" key="3">
    <source>
        <dbReference type="ARBA" id="ARBA00022448"/>
    </source>
</evidence>
<evidence type="ECO:0000313" key="9">
    <source>
        <dbReference type="Proteomes" id="UP000078534"/>
    </source>
</evidence>
<dbReference type="RefSeq" id="WP_066337214.1">
    <property type="nucleotide sequence ID" value="NZ_LWSG01000034.1"/>
</dbReference>
<dbReference type="GO" id="GO:0015035">
    <property type="term" value="F:protein-disulfide reductase activity"/>
    <property type="evidence" value="ECO:0007669"/>
    <property type="project" value="TreeGrafter"/>
</dbReference>
<dbReference type="OrthoDB" id="32134at2"/>
<dbReference type="CDD" id="cd02947">
    <property type="entry name" value="TRX_family"/>
    <property type="match status" value="1"/>
</dbReference>
<dbReference type="PANTHER" id="PTHR45663:SF11">
    <property type="entry name" value="GEO12009P1"/>
    <property type="match status" value="1"/>
</dbReference>
<sequence>MKKILIFGAIIIVLFGALAFVTTYQKSEKAEGNVYGKDDLHTATIDQLDDPNYQNIILPDELEQKLEDKDDMIVYFFSPTCEHCQVTTPVLMPVAEEVGVEINQFNLLEYEDGWNQYRINATPTLVHYKDGKEVARSEGSNTKEAFQTLLTDWKAE</sequence>
<evidence type="ECO:0000259" key="7">
    <source>
        <dbReference type="Pfam" id="PF00085"/>
    </source>
</evidence>
<evidence type="ECO:0000313" key="8">
    <source>
        <dbReference type="EMBL" id="OAS84095.1"/>
    </source>
</evidence>
<dbReference type="SUPFAM" id="SSF52833">
    <property type="entry name" value="Thioredoxin-like"/>
    <property type="match status" value="1"/>
</dbReference>
<dbReference type="STRING" id="152268.A6K24_08305"/>
<evidence type="ECO:0000256" key="6">
    <source>
        <dbReference type="ARBA" id="ARBA00023284"/>
    </source>
</evidence>
<protein>
    <recommendedName>
        <fullName evidence="2">Thioredoxin</fullName>
    </recommendedName>
</protein>
<dbReference type="PANTHER" id="PTHR45663">
    <property type="entry name" value="GEO12009P1"/>
    <property type="match status" value="1"/>
</dbReference>
<keyword evidence="9" id="KW-1185">Reference proteome</keyword>
<dbReference type="InterPro" id="IPR013766">
    <property type="entry name" value="Thioredoxin_domain"/>
</dbReference>
<dbReference type="EMBL" id="LWSG01000034">
    <property type="protein sequence ID" value="OAS84095.1"/>
    <property type="molecule type" value="Genomic_DNA"/>
</dbReference>
<dbReference type="AlphaFoldDB" id="A0A179SQZ0"/>
<keyword evidence="4" id="KW-0249">Electron transport</keyword>
<keyword evidence="6" id="KW-0676">Redox-active center</keyword>
<dbReference type="GO" id="GO:0045454">
    <property type="term" value="P:cell redox homeostasis"/>
    <property type="evidence" value="ECO:0007669"/>
    <property type="project" value="TreeGrafter"/>
</dbReference>
<name>A0A179SQZ0_9BACI</name>
<dbReference type="Proteomes" id="UP000078534">
    <property type="component" value="Unassembled WGS sequence"/>
</dbReference>
<comment type="caution">
    <text evidence="8">The sequence shown here is derived from an EMBL/GenBank/DDBJ whole genome shotgun (WGS) entry which is preliminary data.</text>
</comment>
<feature type="domain" description="Thioredoxin" evidence="7">
    <location>
        <begin position="60"/>
        <end position="150"/>
    </location>
</feature>
<dbReference type="InterPro" id="IPR017937">
    <property type="entry name" value="Thioredoxin_CS"/>
</dbReference>
<evidence type="ECO:0000256" key="4">
    <source>
        <dbReference type="ARBA" id="ARBA00022982"/>
    </source>
</evidence>
<keyword evidence="5" id="KW-1015">Disulfide bond</keyword>
<accession>A0A179SQZ0</accession>
<reference evidence="9" key="1">
    <citation type="submission" date="2016-04" db="EMBL/GenBank/DDBJ databases">
        <authorList>
            <person name="Lyu Z."/>
            <person name="Lyu W."/>
        </authorList>
    </citation>
    <scope>NUCLEOTIDE SEQUENCE [LARGE SCALE GENOMIC DNA]</scope>
    <source>
        <strain evidence="9">C44</strain>
    </source>
</reference>
<evidence type="ECO:0000256" key="2">
    <source>
        <dbReference type="ARBA" id="ARBA00020570"/>
    </source>
</evidence>
<dbReference type="GO" id="GO:0005829">
    <property type="term" value="C:cytosol"/>
    <property type="evidence" value="ECO:0007669"/>
    <property type="project" value="TreeGrafter"/>
</dbReference>
<evidence type="ECO:0000256" key="5">
    <source>
        <dbReference type="ARBA" id="ARBA00023157"/>
    </source>
</evidence>
<proteinExistence type="inferred from homology"/>
<dbReference type="Gene3D" id="3.40.30.10">
    <property type="entry name" value="Glutaredoxin"/>
    <property type="match status" value="1"/>
</dbReference>
<dbReference type="PROSITE" id="PS00194">
    <property type="entry name" value="THIOREDOXIN_1"/>
    <property type="match status" value="1"/>
</dbReference>
<dbReference type="Pfam" id="PF00085">
    <property type="entry name" value="Thioredoxin"/>
    <property type="match status" value="1"/>
</dbReference>
<gene>
    <name evidence="8" type="ORF">A6K24_08305</name>
</gene>
<keyword evidence="3" id="KW-0813">Transport</keyword>